<comment type="caution">
    <text evidence="1">The sequence shown here is derived from an EMBL/GenBank/DDBJ whole genome shotgun (WGS) entry which is preliminary data.</text>
</comment>
<organism evidence="1 2">
    <name type="scientific">Brucella pseudogrignonensis</name>
    <dbReference type="NCBI Taxonomy" id="419475"/>
    <lineage>
        <taxon>Bacteria</taxon>
        <taxon>Pseudomonadati</taxon>
        <taxon>Pseudomonadota</taxon>
        <taxon>Alphaproteobacteria</taxon>
        <taxon>Hyphomicrobiales</taxon>
        <taxon>Brucellaceae</taxon>
        <taxon>Brucella/Ochrobactrum group</taxon>
        <taxon>Brucella</taxon>
    </lineage>
</organism>
<reference evidence="1 2" key="1">
    <citation type="submission" date="2023-07" db="EMBL/GenBank/DDBJ databases">
        <title>Sorghum-associated microbial communities from plants grown in Nebraska, USA.</title>
        <authorList>
            <person name="Schachtman D."/>
        </authorList>
    </citation>
    <scope>NUCLEOTIDE SEQUENCE [LARGE SCALE GENOMIC DNA]</scope>
    <source>
        <strain evidence="1 2">DS1730</strain>
    </source>
</reference>
<accession>A0ABU1MEW8</accession>
<evidence type="ECO:0000313" key="1">
    <source>
        <dbReference type="EMBL" id="MDR6434582.1"/>
    </source>
</evidence>
<gene>
    <name evidence="1" type="ORF">J2782_004334</name>
</gene>
<proteinExistence type="predicted"/>
<name>A0ABU1MEW8_9HYPH</name>
<dbReference type="Proteomes" id="UP001184614">
    <property type="component" value="Unassembled WGS sequence"/>
</dbReference>
<sequence>MARIGLSVSATGGGATSQAAIFLDALTGGQSRIVMNADQLILTNGKNSKAPFTFISAEATMMVGRMAELYSGIIRSFANNVVFNLDAGTLIFSDNT</sequence>
<evidence type="ECO:0000313" key="2">
    <source>
        <dbReference type="Proteomes" id="UP001184614"/>
    </source>
</evidence>
<dbReference type="EMBL" id="JAVDQT010000012">
    <property type="protein sequence ID" value="MDR6434582.1"/>
    <property type="molecule type" value="Genomic_DNA"/>
</dbReference>
<keyword evidence="2" id="KW-1185">Reference proteome</keyword>
<protein>
    <submittedName>
        <fullName evidence="1">Lipopolysaccharide export system protein LptA</fullName>
    </submittedName>
</protein>